<evidence type="ECO:0000256" key="5">
    <source>
        <dbReference type="SAM" id="SignalP"/>
    </source>
</evidence>
<dbReference type="GO" id="GO:0019346">
    <property type="term" value="P:transsulfuration"/>
    <property type="evidence" value="ECO:0007669"/>
    <property type="project" value="InterPro"/>
</dbReference>
<evidence type="ECO:0000256" key="3">
    <source>
        <dbReference type="RuleBase" id="RU362118"/>
    </source>
</evidence>
<dbReference type="PANTHER" id="PTHR32328:SF0">
    <property type="entry name" value="L-SERYL-TRNA(SEC) SELENIUM TRANSFERASE"/>
    <property type="match status" value="1"/>
</dbReference>
<sequence length="564" mass="59108">MKRRDVIKGLTLLPLAGGVVGSAQSASAAEGAGLLGILGGESVVDGPLKAGAQVYQSIGVEPVINCRGTFTIIGASTLVPEAKEAMQYAGNYYVQLDELAMGVGKRLAELSGAEWGVVSSGCAGGMKLVTIAAVTGGNPEKLVRIPDLTGIEKNEVIIPRGSRNVYDHAVRNVGVKVITVNTQEELEAAINPRTAMIYMMSGRPDATGPLSLKAVATAAKAKGVPVLVDAAAEALTLNPNVHLQNGATVVAYSGGKAIRGPQSAGLLLGDKKLLMAAWQASAPHHGPARDNKVGKEEQIGMLAAVEAWVKRDHPKEEATWTSYLENIAKRVSTIDGVTTNIRQPQGLDNRTPNLTISWDPNKFNATGADISTLLSTTKPRIAMSSGGGGGGRPGAAAGTAPATPSTSISLAAWMMQPGDDKIVGDRIYAALTAKRPPLVETMAAPAADLKGRWDVTIDYFNEKSAHKFIIETQDGNFMKGSHQGTFTTNELVGTIEGNEVKFQSSSRMLGDNVPFTFSGTVNGNDMTGKIHHGEYLTSTFTAKKYVYPTGKQKITVPVGPPLSS</sequence>
<evidence type="ECO:0000313" key="7">
    <source>
        <dbReference type="Proteomes" id="UP000189981"/>
    </source>
</evidence>
<dbReference type="InterPro" id="IPR015421">
    <property type="entry name" value="PyrdxlP-dep_Trfase_major"/>
</dbReference>
<organism evidence="6 7">
    <name type="scientific">Daejeonella lutea</name>
    <dbReference type="NCBI Taxonomy" id="572036"/>
    <lineage>
        <taxon>Bacteria</taxon>
        <taxon>Pseudomonadati</taxon>
        <taxon>Bacteroidota</taxon>
        <taxon>Sphingobacteriia</taxon>
        <taxon>Sphingobacteriales</taxon>
        <taxon>Sphingobacteriaceae</taxon>
        <taxon>Daejeonella</taxon>
    </lineage>
</organism>
<evidence type="ECO:0000256" key="1">
    <source>
        <dbReference type="ARBA" id="ARBA00001933"/>
    </source>
</evidence>
<dbReference type="SUPFAM" id="SSF53383">
    <property type="entry name" value="PLP-dependent transferases"/>
    <property type="match status" value="1"/>
</dbReference>
<dbReference type="InterPro" id="IPR000277">
    <property type="entry name" value="Cys/Met-Metab_PyrdxlP-dep_enz"/>
</dbReference>
<proteinExistence type="inferred from homology"/>
<keyword evidence="7" id="KW-1185">Reference proteome</keyword>
<reference evidence="7" key="1">
    <citation type="submission" date="2017-02" db="EMBL/GenBank/DDBJ databases">
        <authorList>
            <person name="Varghese N."/>
            <person name="Submissions S."/>
        </authorList>
    </citation>
    <scope>NUCLEOTIDE SEQUENCE [LARGE SCALE GENOMIC DNA]</scope>
    <source>
        <strain evidence="7">DSM 22385</strain>
    </source>
</reference>
<feature type="chain" id="PRO_5013160076" evidence="5">
    <location>
        <begin position="29"/>
        <end position="564"/>
    </location>
</feature>
<keyword evidence="2 3" id="KW-0663">Pyridoxal phosphate</keyword>
<evidence type="ECO:0000256" key="4">
    <source>
        <dbReference type="SAM" id="MobiDB-lite"/>
    </source>
</evidence>
<comment type="similarity">
    <text evidence="3">Belongs to the trans-sulfuration enzymes family.</text>
</comment>
<dbReference type="InterPro" id="IPR015424">
    <property type="entry name" value="PyrdxlP-dep_Trfase"/>
</dbReference>
<accession>A0A1T5A961</accession>
<dbReference type="GO" id="GO:0030170">
    <property type="term" value="F:pyridoxal phosphate binding"/>
    <property type="evidence" value="ECO:0007669"/>
    <property type="project" value="InterPro"/>
</dbReference>
<dbReference type="Pfam" id="PF01053">
    <property type="entry name" value="Cys_Met_Meta_PP"/>
    <property type="match status" value="1"/>
</dbReference>
<keyword evidence="5" id="KW-0732">Signal</keyword>
<dbReference type="GO" id="GO:0004125">
    <property type="term" value="F:L-seryl-tRNA(Sec) selenium transferase activity"/>
    <property type="evidence" value="ECO:0007669"/>
    <property type="project" value="TreeGrafter"/>
</dbReference>
<protein>
    <submittedName>
        <fullName evidence="6">Uncharacterized pyridoxal phosphate-dependent enzyme</fullName>
    </submittedName>
</protein>
<feature type="region of interest" description="Disordered" evidence="4">
    <location>
        <begin position="381"/>
        <end position="402"/>
    </location>
</feature>
<dbReference type="AlphaFoldDB" id="A0A1T5A961"/>
<dbReference type="Gene3D" id="3.40.640.10">
    <property type="entry name" value="Type I PLP-dependent aspartate aminotransferase-like (Major domain)"/>
    <property type="match status" value="1"/>
</dbReference>
<name>A0A1T5A961_9SPHI</name>
<dbReference type="EMBL" id="FUYR01000001">
    <property type="protein sequence ID" value="SKB31399.1"/>
    <property type="molecule type" value="Genomic_DNA"/>
</dbReference>
<feature type="signal peptide" evidence="5">
    <location>
        <begin position="1"/>
        <end position="28"/>
    </location>
</feature>
<dbReference type="PANTHER" id="PTHR32328">
    <property type="entry name" value="L-SERYL-TRNA(SEC) SELENIUM TRANSFERASE"/>
    <property type="match status" value="1"/>
</dbReference>
<evidence type="ECO:0000256" key="2">
    <source>
        <dbReference type="ARBA" id="ARBA00022898"/>
    </source>
</evidence>
<dbReference type="Proteomes" id="UP000189981">
    <property type="component" value="Unassembled WGS sequence"/>
</dbReference>
<dbReference type="STRING" id="572036.SAMN05661099_0461"/>
<dbReference type="OrthoDB" id="9787096at2"/>
<dbReference type="RefSeq" id="WP_079700995.1">
    <property type="nucleotide sequence ID" value="NZ_FUYR01000001.1"/>
</dbReference>
<evidence type="ECO:0000313" key="6">
    <source>
        <dbReference type="EMBL" id="SKB31399.1"/>
    </source>
</evidence>
<comment type="cofactor">
    <cofactor evidence="1 3">
        <name>pyridoxal 5'-phosphate</name>
        <dbReference type="ChEBI" id="CHEBI:597326"/>
    </cofactor>
</comment>
<gene>
    <name evidence="6" type="ORF">SAMN05661099_0461</name>
</gene>